<dbReference type="CDD" id="cd01450">
    <property type="entry name" value="vWFA_subfamily_ECM"/>
    <property type="match status" value="1"/>
</dbReference>
<keyword evidence="7" id="KW-0472">Membrane</keyword>
<reference evidence="14" key="1">
    <citation type="submission" date="2016-06" db="UniProtKB">
        <authorList>
            <consortium name="WormBaseParasite"/>
        </authorList>
    </citation>
    <scope>IDENTIFICATION</scope>
</reference>
<dbReference type="PANTHER" id="PTHR22907:SF46">
    <property type="entry name" value="ZP DOMAIN-CONTAINING PROTEIN"/>
    <property type="match status" value="1"/>
</dbReference>
<reference evidence="12 13" key="2">
    <citation type="submission" date="2018-11" db="EMBL/GenBank/DDBJ databases">
        <authorList>
            <consortium name="Pathogen Informatics"/>
        </authorList>
    </citation>
    <scope>NUCLEOTIDE SEQUENCE [LARGE SCALE GENOMIC DNA]</scope>
</reference>
<feature type="chain" id="PRO_5044553414" evidence="9">
    <location>
        <begin position="17"/>
        <end position="853"/>
    </location>
</feature>
<evidence type="ECO:0000256" key="8">
    <source>
        <dbReference type="SAM" id="MobiDB-lite"/>
    </source>
</evidence>
<dbReference type="PROSITE" id="PS51034">
    <property type="entry name" value="ZP_2"/>
    <property type="match status" value="1"/>
</dbReference>
<dbReference type="InterPro" id="IPR002035">
    <property type="entry name" value="VWF_A"/>
</dbReference>
<evidence type="ECO:0000256" key="9">
    <source>
        <dbReference type="SAM" id="SignalP"/>
    </source>
</evidence>
<dbReference type="WBParaSite" id="TCNE_0001210501-mRNA-1">
    <property type="protein sequence ID" value="TCNE_0001210501-mRNA-1"/>
    <property type="gene ID" value="TCNE_0001210501"/>
</dbReference>
<dbReference type="EMBL" id="UYWY01021119">
    <property type="protein sequence ID" value="VDM43426.1"/>
    <property type="molecule type" value="Genomic_DNA"/>
</dbReference>
<comment type="subcellular location">
    <subcellularLocation>
        <location evidence="1">Cell membrane</location>
        <topology evidence="1">Single-pass type I membrane protein</topology>
    </subcellularLocation>
</comment>
<proteinExistence type="predicted"/>
<dbReference type="SMART" id="SM00241">
    <property type="entry name" value="ZP"/>
    <property type="match status" value="1"/>
</dbReference>
<evidence type="ECO:0000313" key="14">
    <source>
        <dbReference type="WBParaSite" id="TCNE_0001210501-mRNA-1"/>
    </source>
</evidence>
<gene>
    <name evidence="12" type="ORF">TCNE_LOCUS12105</name>
</gene>
<protein>
    <submittedName>
        <fullName evidence="14">VWFA domain-containing protein</fullName>
    </submittedName>
</protein>
<feature type="signal peptide" evidence="9">
    <location>
        <begin position="1"/>
        <end position="16"/>
    </location>
</feature>
<dbReference type="Gene3D" id="3.40.50.410">
    <property type="entry name" value="von Willebrand factor, type A domain"/>
    <property type="match status" value="1"/>
</dbReference>
<dbReference type="SUPFAM" id="SSF53300">
    <property type="entry name" value="vWA-like"/>
    <property type="match status" value="1"/>
</dbReference>
<dbReference type="Pfam" id="PF00092">
    <property type="entry name" value="VWA"/>
    <property type="match status" value="1"/>
</dbReference>
<dbReference type="InterPro" id="IPR051962">
    <property type="entry name" value="Cuticlin"/>
</dbReference>
<dbReference type="GO" id="GO:0005886">
    <property type="term" value="C:plasma membrane"/>
    <property type="evidence" value="ECO:0007669"/>
    <property type="project" value="UniProtKB-SubCell"/>
</dbReference>
<keyword evidence="4" id="KW-0812">Transmembrane</keyword>
<evidence type="ECO:0000256" key="6">
    <source>
        <dbReference type="ARBA" id="ARBA00022989"/>
    </source>
</evidence>
<dbReference type="PANTHER" id="PTHR22907">
    <property type="entry name" value="GH04558P"/>
    <property type="match status" value="1"/>
</dbReference>
<evidence type="ECO:0000256" key="2">
    <source>
        <dbReference type="ARBA" id="ARBA00022460"/>
    </source>
</evidence>
<dbReference type="Proteomes" id="UP000050794">
    <property type="component" value="Unassembled WGS sequence"/>
</dbReference>
<feature type="region of interest" description="Disordered" evidence="8">
    <location>
        <begin position="714"/>
        <end position="735"/>
    </location>
</feature>
<dbReference type="InterPro" id="IPR057475">
    <property type="entry name" value="CUT_C"/>
</dbReference>
<feature type="compositionally biased region" description="Basic and acidic residues" evidence="8">
    <location>
        <begin position="678"/>
        <end position="687"/>
    </location>
</feature>
<dbReference type="PRINTS" id="PR00453">
    <property type="entry name" value="VWFADOMAIN"/>
</dbReference>
<keyword evidence="2" id="KW-0193">Cuticle</keyword>
<accession>A0A183UUD5</accession>
<keyword evidence="6" id="KW-1133">Transmembrane helix</keyword>
<dbReference type="InterPro" id="IPR001507">
    <property type="entry name" value="ZP_dom"/>
</dbReference>
<dbReference type="SMART" id="SM00327">
    <property type="entry name" value="VWA"/>
    <property type="match status" value="1"/>
</dbReference>
<feature type="region of interest" description="Disordered" evidence="8">
    <location>
        <begin position="678"/>
        <end position="701"/>
    </location>
</feature>
<evidence type="ECO:0000259" key="11">
    <source>
        <dbReference type="PROSITE" id="PS51034"/>
    </source>
</evidence>
<dbReference type="Pfam" id="PF25057">
    <property type="entry name" value="CUT_N"/>
    <property type="match status" value="1"/>
</dbReference>
<evidence type="ECO:0000256" key="4">
    <source>
        <dbReference type="ARBA" id="ARBA00022692"/>
    </source>
</evidence>
<evidence type="ECO:0000256" key="7">
    <source>
        <dbReference type="ARBA" id="ARBA00023136"/>
    </source>
</evidence>
<feature type="compositionally biased region" description="Low complexity" evidence="8">
    <location>
        <begin position="714"/>
        <end position="732"/>
    </location>
</feature>
<keyword evidence="13" id="KW-1185">Reference proteome</keyword>
<dbReference type="AlphaFoldDB" id="A0A183UUD5"/>
<dbReference type="Pfam" id="PF25301">
    <property type="entry name" value="CUT_C"/>
    <property type="match status" value="1"/>
</dbReference>
<evidence type="ECO:0000256" key="5">
    <source>
        <dbReference type="ARBA" id="ARBA00022729"/>
    </source>
</evidence>
<evidence type="ECO:0000313" key="13">
    <source>
        <dbReference type="Proteomes" id="UP000050794"/>
    </source>
</evidence>
<keyword evidence="3" id="KW-1003">Cell membrane</keyword>
<dbReference type="PROSITE" id="PS50234">
    <property type="entry name" value="VWFA"/>
    <property type="match status" value="1"/>
</dbReference>
<evidence type="ECO:0000256" key="1">
    <source>
        <dbReference type="ARBA" id="ARBA00004251"/>
    </source>
</evidence>
<dbReference type="InterPro" id="IPR056953">
    <property type="entry name" value="CUT_N"/>
</dbReference>
<sequence>MLAVLILCLAVSLCTAIDYEDNDLAKVGQIPNYLTVLVCRPLDRQLDLLFILDGSGSVSGSTFDTQMAMLNRIVEMVEIGPDKTQIAVMQYSSYTRVEFGFTANANKEKLRTALQKIHHISGTTKTGKALDKALQVFKHSEISGARVNHEDVAQIAVVVTDGHSHDDPVPAAQRLRQAGVQILTLGIGAHINMGELIDITGDETLAFQNLTSQASLDKFVNQFKKIAVGEHCDFSRGPHGAEIICNSDSVSIGVSTVNPFYGHLYVVGQFHRPECVTTARNASKEIQLTVGLTSCDVQKQFMLNPKGAMFETNVVLKFHPYYNTHKDKVFSVQCFYPEKASKVPKKLLDNRMALSDRYICMESTLHYFLFSSNQSLKMPCTYKLVANANDQCKIEDVRVGDQIVHSWACNRDIFDTYQSMMVHSCVLVDLNSGTNRTVIDENGCSRDASVMDTPDYVEPLTAFAVGKAVKFPDSPLIQMRCHLKFCDRLLGECDAILPPRCRNRRNAVDVKDSTIRRRTPQDSFPLEARSFDFLDDSDYEEQPETTTTVSLPPLVTFGSAHLDKKSPPMPPRRRTPFDQHVFASAGREPEQQQNGSLISENLFPPGTIVTGIEPIGLARPIITSGRTIDGQPRVIEFPIGGMDFKLNTQDVAIVSNERLKERIQKAMKARTDDIALMEQHDTPKEQHNQSTKKASKKDDDVKVTKPIKETILRTQTTPATSTSTTHITSPPTALNTADPFQQVAELLRELSQPDDDIPVTSAFHLLAQEFHLRYTTVESMWKRKEIKQKENFTEKSINMQEKMPKFADFEESLESVEELEPAVRLEQRIASLVQLDGMSLESQVDSFSSNFKF</sequence>
<keyword evidence="5 9" id="KW-0732">Signal</keyword>
<name>A0A183UUD5_TOXCA</name>
<evidence type="ECO:0000313" key="12">
    <source>
        <dbReference type="EMBL" id="VDM43426.1"/>
    </source>
</evidence>
<organism evidence="13 14">
    <name type="scientific">Toxocara canis</name>
    <name type="common">Canine roundworm</name>
    <dbReference type="NCBI Taxonomy" id="6265"/>
    <lineage>
        <taxon>Eukaryota</taxon>
        <taxon>Metazoa</taxon>
        <taxon>Ecdysozoa</taxon>
        <taxon>Nematoda</taxon>
        <taxon>Chromadorea</taxon>
        <taxon>Rhabditida</taxon>
        <taxon>Spirurina</taxon>
        <taxon>Ascaridomorpha</taxon>
        <taxon>Ascaridoidea</taxon>
        <taxon>Toxocaridae</taxon>
        <taxon>Toxocara</taxon>
    </lineage>
</organism>
<dbReference type="InterPro" id="IPR036465">
    <property type="entry name" value="vWFA_dom_sf"/>
</dbReference>
<feature type="domain" description="ZP" evidence="11">
    <location>
        <begin position="244"/>
        <end position="500"/>
    </location>
</feature>
<dbReference type="GO" id="GO:0042302">
    <property type="term" value="F:structural constituent of cuticle"/>
    <property type="evidence" value="ECO:0007669"/>
    <property type="project" value="UniProtKB-KW"/>
</dbReference>
<feature type="domain" description="VWFA" evidence="10">
    <location>
        <begin position="47"/>
        <end position="223"/>
    </location>
</feature>
<evidence type="ECO:0000259" key="10">
    <source>
        <dbReference type="PROSITE" id="PS50234"/>
    </source>
</evidence>
<evidence type="ECO:0000256" key="3">
    <source>
        <dbReference type="ARBA" id="ARBA00022475"/>
    </source>
</evidence>